<evidence type="ECO:0000259" key="3">
    <source>
        <dbReference type="PROSITE" id="PS01180"/>
    </source>
</evidence>
<dbReference type="InterPro" id="IPR035914">
    <property type="entry name" value="Sperma_CUB_dom_sf"/>
</dbReference>
<dbReference type="STRING" id="32264.T1KZS3"/>
<dbReference type="Proteomes" id="UP000015104">
    <property type="component" value="Unassembled WGS sequence"/>
</dbReference>
<sequence length="67" mass="7559">MVVLGERIQLNITDLDIGSSSATDEVNDECFDNYIEFQDGYWPKSPSLGRFCGTYTPDIIMSTGYRL</sequence>
<protein>
    <recommendedName>
        <fullName evidence="3">CUB domain-containing protein</fullName>
    </recommendedName>
</protein>
<proteinExistence type="predicted"/>
<dbReference type="HOGENOM" id="CLU_2815716_0_0_1"/>
<dbReference type="PROSITE" id="PS01180">
    <property type="entry name" value="CUB"/>
    <property type="match status" value="1"/>
</dbReference>
<dbReference type="Gene3D" id="2.60.120.290">
    <property type="entry name" value="Spermadhesin, CUB domain"/>
    <property type="match status" value="1"/>
</dbReference>
<evidence type="ECO:0000313" key="4">
    <source>
        <dbReference type="EnsemblMetazoa" id="tetur28g02621.1"/>
    </source>
</evidence>
<dbReference type="AlphaFoldDB" id="T1KZS3"/>
<dbReference type="Pfam" id="PF00431">
    <property type="entry name" value="CUB"/>
    <property type="match status" value="1"/>
</dbReference>
<dbReference type="EnsemblMetazoa" id="tetur28g02621.1">
    <property type="protein sequence ID" value="tetur28g02621.1"/>
    <property type="gene ID" value="tetur28g02621"/>
</dbReference>
<dbReference type="InterPro" id="IPR000859">
    <property type="entry name" value="CUB_dom"/>
</dbReference>
<dbReference type="SUPFAM" id="SSF49854">
    <property type="entry name" value="Spermadhesin, CUB domain"/>
    <property type="match status" value="1"/>
</dbReference>
<evidence type="ECO:0000256" key="1">
    <source>
        <dbReference type="ARBA" id="ARBA00023157"/>
    </source>
</evidence>
<feature type="domain" description="CUB" evidence="3">
    <location>
        <begin position="1"/>
        <end position="67"/>
    </location>
</feature>
<keyword evidence="5" id="KW-1185">Reference proteome</keyword>
<evidence type="ECO:0000313" key="5">
    <source>
        <dbReference type="Proteomes" id="UP000015104"/>
    </source>
</evidence>
<name>T1KZS3_TETUR</name>
<reference evidence="5" key="1">
    <citation type="submission" date="2011-08" db="EMBL/GenBank/DDBJ databases">
        <authorList>
            <person name="Rombauts S."/>
        </authorList>
    </citation>
    <scope>NUCLEOTIDE SEQUENCE</scope>
    <source>
        <strain evidence="5">London</strain>
    </source>
</reference>
<keyword evidence="1" id="KW-1015">Disulfide bond</keyword>
<accession>T1KZS3</accession>
<dbReference type="EMBL" id="CAEY01000734">
    <property type="status" value="NOT_ANNOTATED_CDS"/>
    <property type="molecule type" value="Genomic_DNA"/>
</dbReference>
<reference evidence="4" key="2">
    <citation type="submission" date="2015-06" db="UniProtKB">
        <authorList>
            <consortium name="EnsemblMetazoa"/>
        </authorList>
    </citation>
    <scope>IDENTIFICATION</scope>
</reference>
<dbReference type="CDD" id="cd00041">
    <property type="entry name" value="CUB"/>
    <property type="match status" value="1"/>
</dbReference>
<organism evidence="4 5">
    <name type="scientific">Tetranychus urticae</name>
    <name type="common">Two-spotted spider mite</name>
    <dbReference type="NCBI Taxonomy" id="32264"/>
    <lineage>
        <taxon>Eukaryota</taxon>
        <taxon>Metazoa</taxon>
        <taxon>Ecdysozoa</taxon>
        <taxon>Arthropoda</taxon>
        <taxon>Chelicerata</taxon>
        <taxon>Arachnida</taxon>
        <taxon>Acari</taxon>
        <taxon>Acariformes</taxon>
        <taxon>Trombidiformes</taxon>
        <taxon>Prostigmata</taxon>
        <taxon>Eleutherengona</taxon>
        <taxon>Raphignathae</taxon>
        <taxon>Tetranychoidea</taxon>
        <taxon>Tetranychidae</taxon>
        <taxon>Tetranychus</taxon>
    </lineage>
</organism>
<evidence type="ECO:0000256" key="2">
    <source>
        <dbReference type="PROSITE-ProRule" id="PRU00059"/>
    </source>
</evidence>
<dbReference type="eggNOG" id="KOG3714">
    <property type="taxonomic scope" value="Eukaryota"/>
</dbReference>
<comment type="caution">
    <text evidence="2">Lacks conserved residue(s) required for the propagation of feature annotation.</text>
</comment>